<dbReference type="Pfam" id="PF17932">
    <property type="entry name" value="TetR_C_24"/>
    <property type="match status" value="1"/>
</dbReference>
<dbReference type="PRINTS" id="PR00455">
    <property type="entry name" value="HTHTETR"/>
</dbReference>
<evidence type="ECO:0000256" key="2">
    <source>
        <dbReference type="ARBA" id="ARBA00023015"/>
    </source>
</evidence>
<dbReference type="Gene3D" id="1.10.357.10">
    <property type="entry name" value="Tetracycline Repressor, domain 2"/>
    <property type="match status" value="1"/>
</dbReference>
<dbReference type="InterPro" id="IPR009057">
    <property type="entry name" value="Homeodomain-like_sf"/>
</dbReference>
<evidence type="ECO:0000256" key="1">
    <source>
        <dbReference type="ARBA" id="ARBA00022491"/>
    </source>
</evidence>
<feature type="domain" description="HTH tetR-type" evidence="6">
    <location>
        <begin position="17"/>
        <end position="77"/>
    </location>
</feature>
<comment type="caution">
    <text evidence="7">The sequence shown here is derived from an EMBL/GenBank/DDBJ whole genome shotgun (WGS) entry which is preliminary data.</text>
</comment>
<dbReference type="SUPFAM" id="SSF46689">
    <property type="entry name" value="Homeodomain-like"/>
    <property type="match status" value="1"/>
</dbReference>
<accession>A0ABV3SGS6</accession>
<dbReference type="Gene3D" id="1.10.10.60">
    <property type="entry name" value="Homeodomain-like"/>
    <property type="match status" value="1"/>
</dbReference>
<gene>
    <name evidence="7" type="ORF">ABGN05_09700</name>
</gene>
<sequence>MTKSNDKATALRNDILAIKRERILSEAVDLFYENGYLSTNVDAIAQQLGATKPFVYYHFKSKIELLSDICSRLMLEALDVAEAAAGADAGPVEKLAQFAVGFTKLVLERHKHVSIYFREELNLPDDVKAAISDMRRKIDYRLRGILKEGVQTGEFHFSNVAVASQIVSGMVSYTFAWYDEARPLSKEAIIRQMLEQVLMSVGVDRARLDAVQKPQIA</sequence>
<dbReference type="PROSITE" id="PS50977">
    <property type="entry name" value="HTH_TETR_2"/>
    <property type="match status" value="1"/>
</dbReference>
<dbReference type="PANTHER" id="PTHR30055">
    <property type="entry name" value="HTH-TYPE TRANSCRIPTIONAL REGULATOR RUTR"/>
    <property type="match status" value="1"/>
</dbReference>
<dbReference type="InterPro" id="IPR001647">
    <property type="entry name" value="HTH_TetR"/>
</dbReference>
<dbReference type="SUPFAM" id="SSF48498">
    <property type="entry name" value="Tetracyclin repressor-like, C-terminal domain"/>
    <property type="match status" value="1"/>
</dbReference>
<evidence type="ECO:0000256" key="5">
    <source>
        <dbReference type="PROSITE-ProRule" id="PRU00335"/>
    </source>
</evidence>
<dbReference type="InterPro" id="IPR041490">
    <property type="entry name" value="KstR2_TetR_C"/>
</dbReference>
<reference evidence="7 8" key="1">
    <citation type="submission" date="2024-05" db="EMBL/GenBank/DDBJ databases">
        <authorList>
            <person name="Jiang F."/>
        </authorList>
    </citation>
    <scope>NUCLEOTIDE SEQUENCE [LARGE SCALE GENOMIC DNA]</scope>
    <source>
        <strain evidence="7 8">LZ166</strain>
    </source>
</reference>
<keyword evidence="2" id="KW-0805">Transcription regulation</keyword>
<dbReference type="PANTHER" id="PTHR30055:SF175">
    <property type="entry name" value="HTH-TYPE TRANSCRIPTIONAL REPRESSOR KSTR2"/>
    <property type="match status" value="1"/>
</dbReference>
<keyword evidence="1" id="KW-0678">Repressor</keyword>
<dbReference type="Proteomes" id="UP001556692">
    <property type="component" value="Unassembled WGS sequence"/>
</dbReference>
<evidence type="ECO:0000313" key="7">
    <source>
        <dbReference type="EMBL" id="MEX0405934.1"/>
    </source>
</evidence>
<proteinExistence type="predicted"/>
<dbReference type="Pfam" id="PF00440">
    <property type="entry name" value="TetR_N"/>
    <property type="match status" value="1"/>
</dbReference>
<evidence type="ECO:0000256" key="4">
    <source>
        <dbReference type="ARBA" id="ARBA00023163"/>
    </source>
</evidence>
<organism evidence="7 8">
    <name type="scientific">Aquibium pacificus</name>
    <dbReference type="NCBI Taxonomy" id="3153579"/>
    <lineage>
        <taxon>Bacteria</taxon>
        <taxon>Pseudomonadati</taxon>
        <taxon>Pseudomonadota</taxon>
        <taxon>Alphaproteobacteria</taxon>
        <taxon>Hyphomicrobiales</taxon>
        <taxon>Phyllobacteriaceae</taxon>
        <taxon>Aquibium</taxon>
    </lineage>
</organism>
<dbReference type="RefSeq" id="WP_367953807.1">
    <property type="nucleotide sequence ID" value="NZ_JBDPGJ010000002.1"/>
</dbReference>
<evidence type="ECO:0000259" key="6">
    <source>
        <dbReference type="PROSITE" id="PS50977"/>
    </source>
</evidence>
<evidence type="ECO:0000313" key="8">
    <source>
        <dbReference type="Proteomes" id="UP001556692"/>
    </source>
</evidence>
<feature type="DNA-binding region" description="H-T-H motif" evidence="5">
    <location>
        <begin position="40"/>
        <end position="59"/>
    </location>
</feature>
<keyword evidence="4" id="KW-0804">Transcription</keyword>
<dbReference type="InterPro" id="IPR036271">
    <property type="entry name" value="Tet_transcr_reg_TetR-rel_C_sf"/>
</dbReference>
<keyword evidence="3 5" id="KW-0238">DNA-binding</keyword>
<protein>
    <submittedName>
        <fullName evidence="7">TetR/AcrR family transcriptional regulator</fullName>
    </submittedName>
</protein>
<evidence type="ECO:0000256" key="3">
    <source>
        <dbReference type="ARBA" id="ARBA00023125"/>
    </source>
</evidence>
<dbReference type="EMBL" id="JBDPGJ010000002">
    <property type="protein sequence ID" value="MEX0405934.1"/>
    <property type="molecule type" value="Genomic_DNA"/>
</dbReference>
<name>A0ABV3SGS6_9HYPH</name>
<keyword evidence="8" id="KW-1185">Reference proteome</keyword>
<dbReference type="InterPro" id="IPR050109">
    <property type="entry name" value="HTH-type_TetR-like_transc_reg"/>
</dbReference>